<sequence>MKEQDILQTIVAHKRIEIKQQEEVVSMTQLENLLEDLAPCVSMKQRLAASPTGIIAEFKRRSPSKDWINREADAALIPPAYEQAGASALSILTDERFFGGTLKDIRTARPRTSLPILRKDFTVSRYQLCQAKVTGSDAVLLIASVLSAEECRTLARQAHELQLEVLLELHDEAELGHVNEFVDMVGVNNRHLGTFRTDVETSFRLADRLPKDFLLVSESGISQPETVRQLREAGFRGFLMGEAFMKTADPAATLSGFIKALQP</sequence>
<dbReference type="EC" id="4.1.1.48" evidence="3"/>
<dbReference type="InterPro" id="IPR045186">
    <property type="entry name" value="Indole-3-glycerol_P_synth"/>
</dbReference>
<name>A0ABR8V9B5_9BACT</name>
<dbReference type="InterPro" id="IPR001468">
    <property type="entry name" value="Indole-3-GlycerolPSynthase_CS"/>
</dbReference>
<evidence type="ECO:0000256" key="7">
    <source>
        <dbReference type="ARBA" id="ARBA00023141"/>
    </source>
</evidence>
<dbReference type="PANTHER" id="PTHR22854:SF2">
    <property type="entry name" value="INDOLE-3-GLYCEROL-PHOSPHATE SYNTHASE"/>
    <property type="match status" value="1"/>
</dbReference>
<dbReference type="SUPFAM" id="SSF51366">
    <property type="entry name" value="Ribulose-phoshate binding barrel"/>
    <property type="match status" value="1"/>
</dbReference>
<dbReference type="InterPro" id="IPR011060">
    <property type="entry name" value="RibuloseP-bd_barrel"/>
</dbReference>
<dbReference type="PROSITE" id="PS00614">
    <property type="entry name" value="IGPS"/>
    <property type="match status" value="1"/>
</dbReference>
<dbReference type="GO" id="GO:0004425">
    <property type="term" value="F:indole-3-glycerol-phosphate synthase activity"/>
    <property type="evidence" value="ECO:0007669"/>
    <property type="project" value="UniProtKB-EC"/>
</dbReference>
<dbReference type="EMBL" id="JACSPQ010000001">
    <property type="protein sequence ID" value="MBD8001347.1"/>
    <property type="molecule type" value="Genomic_DNA"/>
</dbReference>
<dbReference type="InterPro" id="IPR013798">
    <property type="entry name" value="Indole-3-glycerol_P_synth_dom"/>
</dbReference>
<keyword evidence="7" id="KW-0057">Aromatic amino acid biosynthesis</keyword>
<proteinExistence type="predicted"/>
<evidence type="ECO:0000313" key="10">
    <source>
        <dbReference type="EMBL" id="MBD8001347.1"/>
    </source>
</evidence>
<gene>
    <name evidence="10" type="primary">trpC</name>
    <name evidence="10" type="ORF">H9626_03830</name>
</gene>
<evidence type="ECO:0000313" key="11">
    <source>
        <dbReference type="Proteomes" id="UP000616346"/>
    </source>
</evidence>
<evidence type="ECO:0000256" key="2">
    <source>
        <dbReference type="ARBA" id="ARBA00004696"/>
    </source>
</evidence>
<dbReference type="InterPro" id="IPR013785">
    <property type="entry name" value="Aldolase_TIM"/>
</dbReference>
<dbReference type="Proteomes" id="UP000616346">
    <property type="component" value="Unassembled WGS sequence"/>
</dbReference>
<dbReference type="Gene3D" id="3.20.20.70">
    <property type="entry name" value="Aldolase class I"/>
    <property type="match status" value="1"/>
</dbReference>
<organism evidence="10 11">
    <name type="scientific">Phocaeicola faecium</name>
    <dbReference type="NCBI Taxonomy" id="2762213"/>
    <lineage>
        <taxon>Bacteria</taxon>
        <taxon>Pseudomonadati</taxon>
        <taxon>Bacteroidota</taxon>
        <taxon>Bacteroidia</taxon>
        <taxon>Bacteroidales</taxon>
        <taxon>Bacteroidaceae</taxon>
        <taxon>Phocaeicola</taxon>
    </lineage>
</organism>
<comment type="caution">
    <text evidence="10">The sequence shown here is derived from an EMBL/GenBank/DDBJ whole genome shotgun (WGS) entry which is preliminary data.</text>
</comment>
<evidence type="ECO:0000256" key="3">
    <source>
        <dbReference type="ARBA" id="ARBA00012362"/>
    </source>
</evidence>
<evidence type="ECO:0000256" key="5">
    <source>
        <dbReference type="ARBA" id="ARBA00022793"/>
    </source>
</evidence>
<dbReference type="RefSeq" id="WP_178256945.1">
    <property type="nucleotide sequence ID" value="NZ_JACSPQ010000001.1"/>
</dbReference>
<keyword evidence="5" id="KW-0210">Decarboxylase</keyword>
<protein>
    <recommendedName>
        <fullName evidence="3">indole-3-glycerol-phosphate synthase</fullName>
        <ecNumber evidence="3">4.1.1.48</ecNumber>
    </recommendedName>
</protein>
<keyword evidence="11" id="KW-1185">Reference proteome</keyword>
<feature type="domain" description="Indole-3-glycerol phosphate synthase" evidence="9">
    <location>
        <begin position="7"/>
        <end position="253"/>
    </location>
</feature>
<keyword evidence="8 10" id="KW-0456">Lyase</keyword>
<reference evidence="10 11" key="1">
    <citation type="submission" date="2020-08" db="EMBL/GenBank/DDBJ databases">
        <title>A Genomic Blueprint of the Chicken Gut Microbiome.</title>
        <authorList>
            <person name="Gilroy R."/>
            <person name="Ravi A."/>
            <person name="Getino M."/>
            <person name="Pursley I."/>
            <person name="Horton D.L."/>
            <person name="Alikhan N.-F."/>
            <person name="Baker D."/>
            <person name="Gharbi K."/>
            <person name="Hall N."/>
            <person name="Watson M."/>
            <person name="Adriaenssens E.M."/>
            <person name="Foster-Nyarko E."/>
            <person name="Jarju S."/>
            <person name="Secka A."/>
            <person name="Antonio M."/>
            <person name="Oren A."/>
            <person name="Chaudhuri R."/>
            <person name="La Ragione R.M."/>
            <person name="Hildebrand F."/>
            <person name="Pallen M.J."/>
        </authorList>
    </citation>
    <scope>NUCLEOTIDE SEQUENCE [LARGE SCALE GENOMIC DNA]</scope>
    <source>
        <strain evidence="10 11">Sa1YUN3</strain>
    </source>
</reference>
<evidence type="ECO:0000259" key="9">
    <source>
        <dbReference type="Pfam" id="PF00218"/>
    </source>
</evidence>
<evidence type="ECO:0000256" key="1">
    <source>
        <dbReference type="ARBA" id="ARBA00001633"/>
    </source>
</evidence>
<comment type="pathway">
    <text evidence="2">Amino-acid biosynthesis; L-tryptophan biosynthesis; L-tryptophan from chorismate: step 4/5.</text>
</comment>
<dbReference type="NCBIfam" id="NF001377">
    <property type="entry name" value="PRK00278.2-4"/>
    <property type="match status" value="1"/>
</dbReference>
<evidence type="ECO:0000256" key="8">
    <source>
        <dbReference type="ARBA" id="ARBA00023239"/>
    </source>
</evidence>
<evidence type="ECO:0000256" key="6">
    <source>
        <dbReference type="ARBA" id="ARBA00022822"/>
    </source>
</evidence>
<dbReference type="CDD" id="cd00331">
    <property type="entry name" value="IGPS"/>
    <property type="match status" value="1"/>
</dbReference>
<comment type="catalytic activity">
    <reaction evidence="1">
        <text>1-(2-carboxyphenylamino)-1-deoxy-D-ribulose 5-phosphate + H(+) = (1S,2R)-1-C-(indol-3-yl)glycerol 3-phosphate + CO2 + H2O</text>
        <dbReference type="Rhea" id="RHEA:23476"/>
        <dbReference type="ChEBI" id="CHEBI:15377"/>
        <dbReference type="ChEBI" id="CHEBI:15378"/>
        <dbReference type="ChEBI" id="CHEBI:16526"/>
        <dbReference type="ChEBI" id="CHEBI:58613"/>
        <dbReference type="ChEBI" id="CHEBI:58866"/>
        <dbReference type="EC" id="4.1.1.48"/>
    </reaction>
</comment>
<keyword evidence="6" id="KW-0822">Tryptophan biosynthesis</keyword>
<dbReference type="Pfam" id="PF00218">
    <property type="entry name" value="IGPS"/>
    <property type="match status" value="1"/>
</dbReference>
<accession>A0ABR8V9B5</accession>
<keyword evidence="4" id="KW-0028">Amino-acid biosynthesis</keyword>
<evidence type="ECO:0000256" key="4">
    <source>
        <dbReference type="ARBA" id="ARBA00022605"/>
    </source>
</evidence>
<dbReference type="PANTHER" id="PTHR22854">
    <property type="entry name" value="TRYPTOPHAN BIOSYNTHESIS PROTEIN"/>
    <property type="match status" value="1"/>
</dbReference>